<dbReference type="CDD" id="cd07991">
    <property type="entry name" value="LPLAT_LPCAT1-like"/>
    <property type="match status" value="1"/>
</dbReference>
<evidence type="ECO:0000256" key="3">
    <source>
        <dbReference type="ARBA" id="ARBA00008655"/>
    </source>
</evidence>
<keyword evidence="4" id="KW-0444">Lipid biosynthesis</keyword>
<dbReference type="Proteomes" id="UP000288805">
    <property type="component" value="Unassembled WGS sequence"/>
</dbReference>
<dbReference type="SUPFAM" id="SSF69593">
    <property type="entry name" value="Glycerol-3-phosphate (1)-acyltransferase"/>
    <property type="match status" value="1"/>
</dbReference>
<evidence type="ECO:0000256" key="5">
    <source>
        <dbReference type="ARBA" id="ARBA00022679"/>
    </source>
</evidence>
<name>A0A438E059_VITVI</name>
<accession>A0A438E059</accession>
<evidence type="ECO:0000256" key="1">
    <source>
        <dbReference type="ARBA" id="ARBA00004370"/>
    </source>
</evidence>
<evidence type="ECO:0000313" key="17">
    <source>
        <dbReference type="Proteomes" id="UP000288805"/>
    </source>
</evidence>
<sequence>MPSLQYGVEQTTFWRWLKLKSSVQMGIRPIFGWIWMGMNSVICRNNVPKPWPLLLLFSPFHCSARVCSGELSMAGTGADLITPLISSQPSDQPELILTVDDRPGFESFSDHCSSNGTKSDHTQPESDNPFEFLGSAGFSVPGTPTVDPFRNNTPKIDGFYEWFKILVCVPIAAIRLVLFGLCLLVGYLATKFALQGWKDKQNPMPKWRCRVMWVTRICSRCILFSFGYHWIKRRGRPASRETAPIVVSNHVSYVEPIFFFYELFPTIVASESHDSLPFVGTIIRAMQVIYVNRFSQSSRKQAVNEIKKKASCERYPRVLLFPEGTTTNGRVIISFQLGAFIPGYPIQPVVVRYPHIHFDQSWGHISLGRLMFRMFTQFHNFMEVEYLPVISPLENKKENAVHFAKRGIMLSQTSAVLAIRTVHPFGCMQTSHAIATALNVVQTSHSYGDLMLLTRASQSKQVHILPHCVISVIYLANRKSPQVIWLKWQGWNRNDGLDSIFCFSVIPFKHLGSCGLSGYISFHESRSQVMLKHILAANFGLASILLPTFSILGCVKIHDFFRVLRLKPCYLSEKIFGFIDVDKSGRVTFKQFLFGSAHVMKQPLFRQACELAFAECDSDGDLYISEQELGDSIRPVIPDLNEDEIQEMFNLFDTDKDGRVSKDDFSNCLRRHPLLIALFSPSLLHNA</sequence>
<dbReference type="PANTHER" id="PTHR23063:SF52">
    <property type="entry name" value="LYSOPHOSPHATIDYLCHOLINE ACYLTRANSFERASE"/>
    <property type="match status" value="1"/>
</dbReference>
<evidence type="ECO:0000256" key="14">
    <source>
        <dbReference type="SAM" id="Phobius"/>
    </source>
</evidence>
<dbReference type="Gene3D" id="1.10.238.10">
    <property type="entry name" value="EF-hand"/>
    <property type="match status" value="1"/>
</dbReference>
<dbReference type="GO" id="GO:0016020">
    <property type="term" value="C:membrane"/>
    <property type="evidence" value="ECO:0007669"/>
    <property type="project" value="UniProtKB-SubCell"/>
</dbReference>
<comment type="similarity">
    <text evidence="3">Belongs to the 1-acyl-sn-glycerol-3-phosphate acyltransferase family.</text>
</comment>
<protein>
    <submittedName>
        <fullName evidence="16">Lysophospholipid acyltransferase LPEAT2</fullName>
    </submittedName>
</protein>
<evidence type="ECO:0000256" key="2">
    <source>
        <dbReference type="ARBA" id="ARBA00005074"/>
    </source>
</evidence>
<dbReference type="CDD" id="cd00051">
    <property type="entry name" value="EFh"/>
    <property type="match status" value="1"/>
</dbReference>
<feature type="domain" description="EF-hand" evidence="15">
    <location>
        <begin position="604"/>
        <end position="639"/>
    </location>
</feature>
<dbReference type="GO" id="GO:0008654">
    <property type="term" value="P:phospholipid biosynthetic process"/>
    <property type="evidence" value="ECO:0007669"/>
    <property type="project" value="UniProtKB-KW"/>
</dbReference>
<reference evidence="16 17" key="1">
    <citation type="journal article" date="2018" name="PLoS Genet.">
        <title>Population sequencing reveals clonal diversity and ancestral inbreeding in the grapevine cultivar Chardonnay.</title>
        <authorList>
            <person name="Roach M.J."/>
            <person name="Johnson D.L."/>
            <person name="Bohlmann J."/>
            <person name="van Vuuren H.J."/>
            <person name="Jones S.J."/>
            <person name="Pretorius I.S."/>
            <person name="Schmidt S.A."/>
            <person name="Borneman A.R."/>
        </authorList>
    </citation>
    <scope>NUCLEOTIDE SEQUENCE [LARGE SCALE GENOMIC DNA]</scope>
    <source>
        <strain evidence="17">cv. Chardonnay</strain>
        <tissue evidence="16">Leaf</tissue>
    </source>
</reference>
<keyword evidence="6 14" id="KW-0812">Transmembrane</keyword>
<dbReference type="GO" id="GO:0005509">
    <property type="term" value="F:calcium ion binding"/>
    <property type="evidence" value="ECO:0007669"/>
    <property type="project" value="InterPro"/>
</dbReference>
<dbReference type="AlphaFoldDB" id="A0A438E059"/>
<dbReference type="UniPathway" id="UPA00085"/>
<dbReference type="EMBL" id="QGNW01001445">
    <property type="protein sequence ID" value="RVW41153.1"/>
    <property type="molecule type" value="Genomic_DNA"/>
</dbReference>
<evidence type="ECO:0000256" key="13">
    <source>
        <dbReference type="ARBA" id="ARBA00023315"/>
    </source>
</evidence>
<evidence type="ECO:0000313" key="16">
    <source>
        <dbReference type="EMBL" id="RVW41153.1"/>
    </source>
</evidence>
<comment type="caution">
    <text evidence="16">The sequence shown here is derived from an EMBL/GenBank/DDBJ whole genome shotgun (WGS) entry which is preliminary data.</text>
</comment>
<keyword evidence="12" id="KW-1208">Phospholipid metabolism</keyword>
<evidence type="ECO:0000256" key="6">
    <source>
        <dbReference type="ARBA" id="ARBA00022692"/>
    </source>
</evidence>
<keyword evidence="7" id="KW-0106">Calcium</keyword>
<evidence type="ECO:0000256" key="12">
    <source>
        <dbReference type="ARBA" id="ARBA00023264"/>
    </source>
</evidence>
<dbReference type="Pfam" id="PF13499">
    <property type="entry name" value="EF-hand_7"/>
    <property type="match status" value="1"/>
</dbReference>
<evidence type="ECO:0000256" key="4">
    <source>
        <dbReference type="ARBA" id="ARBA00022516"/>
    </source>
</evidence>
<dbReference type="InterPro" id="IPR018247">
    <property type="entry name" value="EF_Hand_1_Ca_BS"/>
</dbReference>
<feature type="domain" description="EF-hand" evidence="15">
    <location>
        <begin position="640"/>
        <end position="675"/>
    </location>
</feature>
<dbReference type="PROSITE" id="PS50222">
    <property type="entry name" value="EF_HAND_2"/>
    <property type="match status" value="2"/>
</dbReference>
<proteinExistence type="inferred from homology"/>
<keyword evidence="9" id="KW-0443">Lipid metabolism</keyword>
<keyword evidence="5 16" id="KW-0808">Transferase</keyword>
<feature type="transmembrane region" description="Helical" evidence="14">
    <location>
        <begin position="162"/>
        <end position="190"/>
    </location>
</feature>
<keyword evidence="11" id="KW-0594">Phospholipid biosynthesis</keyword>
<dbReference type="InterPro" id="IPR002048">
    <property type="entry name" value="EF_hand_dom"/>
</dbReference>
<evidence type="ECO:0000256" key="9">
    <source>
        <dbReference type="ARBA" id="ARBA00023098"/>
    </source>
</evidence>
<keyword evidence="10 14" id="KW-0472">Membrane</keyword>
<comment type="subcellular location">
    <subcellularLocation>
        <location evidence="1">Membrane</location>
    </subcellularLocation>
</comment>
<dbReference type="SUPFAM" id="SSF47473">
    <property type="entry name" value="EF-hand"/>
    <property type="match status" value="1"/>
</dbReference>
<dbReference type="SMART" id="SM00054">
    <property type="entry name" value="EFh"/>
    <property type="match status" value="3"/>
</dbReference>
<dbReference type="InterPro" id="IPR002123">
    <property type="entry name" value="Plipid/glycerol_acylTrfase"/>
</dbReference>
<dbReference type="InterPro" id="IPR011992">
    <property type="entry name" value="EF-hand-dom_pair"/>
</dbReference>
<dbReference type="Pfam" id="PF01553">
    <property type="entry name" value="Acyltransferase"/>
    <property type="match status" value="1"/>
</dbReference>
<evidence type="ECO:0000256" key="11">
    <source>
        <dbReference type="ARBA" id="ARBA00023209"/>
    </source>
</evidence>
<evidence type="ECO:0000256" key="8">
    <source>
        <dbReference type="ARBA" id="ARBA00022989"/>
    </source>
</evidence>
<gene>
    <name evidence="16" type="primary">LPEAT2_0</name>
    <name evidence="16" type="ORF">CK203_069757</name>
</gene>
<organism evidence="16 17">
    <name type="scientific">Vitis vinifera</name>
    <name type="common">Grape</name>
    <dbReference type="NCBI Taxonomy" id="29760"/>
    <lineage>
        <taxon>Eukaryota</taxon>
        <taxon>Viridiplantae</taxon>
        <taxon>Streptophyta</taxon>
        <taxon>Embryophyta</taxon>
        <taxon>Tracheophyta</taxon>
        <taxon>Spermatophyta</taxon>
        <taxon>Magnoliopsida</taxon>
        <taxon>eudicotyledons</taxon>
        <taxon>Gunneridae</taxon>
        <taxon>Pentapetalae</taxon>
        <taxon>rosids</taxon>
        <taxon>Vitales</taxon>
        <taxon>Vitaceae</taxon>
        <taxon>Viteae</taxon>
        <taxon>Vitis</taxon>
    </lineage>
</organism>
<dbReference type="GO" id="GO:0008374">
    <property type="term" value="F:O-acyltransferase activity"/>
    <property type="evidence" value="ECO:0007669"/>
    <property type="project" value="InterPro"/>
</dbReference>
<dbReference type="PROSITE" id="PS00018">
    <property type="entry name" value="EF_HAND_1"/>
    <property type="match status" value="1"/>
</dbReference>
<keyword evidence="8 14" id="KW-1133">Transmembrane helix</keyword>
<evidence type="ECO:0000259" key="15">
    <source>
        <dbReference type="PROSITE" id="PS50222"/>
    </source>
</evidence>
<dbReference type="InterPro" id="IPR045252">
    <property type="entry name" value="LPCAT1-like"/>
</dbReference>
<keyword evidence="13 16" id="KW-0012">Acyltransferase</keyword>
<dbReference type="SMART" id="SM00563">
    <property type="entry name" value="PlsC"/>
    <property type="match status" value="1"/>
</dbReference>
<evidence type="ECO:0000256" key="7">
    <source>
        <dbReference type="ARBA" id="ARBA00022837"/>
    </source>
</evidence>
<evidence type="ECO:0000256" key="10">
    <source>
        <dbReference type="ARBA" id="ARBA00023136"/>
    </source>
</evidence>
<comment type="pathway">
    <text evidence="2">Lipid metabolism; phospholipid metabolism.</text>
</comment>
<dbReference type="PANTHER" id="PTHR23063">
    <property type="entry name" value="PHOSPHOLIPID ACYLTRANSFERASE"/>
    <property type="match status" value="1"/>
</dbReference>